<dbReference type="EMBL" id="UGGP01000001">
    <property type="protein sequence ID" value="STO08158.1"/>
    <property type="molecule type" value="Genomic_DNA"/>
</dbReference>
<dbReference type="InterPro" id="IPR020941">
    <property type="entry name" value="SUFU-like_domain"/>
</dbReference>
<dbReference type="RefSeq" id="WP_029335047.1">
    <property type="nucleotide sequence ID" value="NZ_UGGP01000001.1"/>
</dbReference>
<feature type="domain" description="Suppressor of fused-like" evidence="1">
    <location>
        <begin position="27"/>
        <end position="181"/>
    </location>
</feature>
<organism evidence="2 3">
    <name type="scientific">Exiguobacterium aurantiacum</name>
    <dbReference type="NCBI Taxonomy" id="33987"/>
    <lineage>
        <taxon>Bacteria</taxon>
        <taxon>Bacillati</taxon>
        <taxon>Bacillota</taxon>
        <taxon>Bacilli</taxon>
        <taxon>Bacillales</taxon>
        <taxon>Bacillales Family XII. Incertae Sedis</taxon>
        <taxon>Exiguobacterium</taxon>
    </lineage>
</organism>
<dbReference type="OrthoDB" id="1249375at2"/>
<protein>
    <submittedName>
        <fullName evidence="2">Suppressor of fused protein (SUFU)</fullName>
    </submittedName>
</protein>
<evidence type="ECO:0000313" key="3">
    <source>
        <dbReference type="Proteomes" id="UP000254060"/>
    </source>
</evidence>
<accession>A0A377FTT2</accession>
<evidence type="ECO:0000313" key="2">
    <source>
        <dbReference type="EMBL" id="STO08158.1"/>
    </source>
</evidence>
<dbReference type="STRING" id="1397694.GCA_000702585_02024"/>
<dbReference type="Proteomes" id="UP000254060">
    <property type="component" value="Unassembled WGS sequence"/>
</dbReference>
<gene>
    <name evidence="2" type="ORF">NCTC13163_01527</name>
</gene>
<evidence type="ECO:0000259" key="1">
    <source>
        <dbReference type="Pfam" id="PF05076"/>
    </source>
</evidence>
<sequence>MNYLEHLESHCGEFTNQFETDDLLEQAVQFLQFDDSPMTDTFTISTLGLHWHTLQNEDGTQTHQELLLSFKQKRSYEDVLELLWQLTTHALETHHAFKLGEYFELPPNVFKRLNFSAIYVATPFYFNESFHVYEGDEQTVVPVWFIPIFPSEEAFIEAHGVERFNELLYKTDDALLDLKRKPLV</sequence>
<dbReference type="AlphaFoldDB" id="A0A377FTT2"/>
<proteinExistence type="predicted"/>
<name>A0A377FTT2_9BACL</name>
<reference evidence="2 3" key="1">
    <citation type="submission" date="2018-06" db="EMBL/GenBank/DDBJ databases">
        <authorList>
            <consortium name="Pathogen Informatics"/>
            <person name="Doyle S."/>
        </authorList>
    </citation>
    <scope>NUCLEOTIDE SEQUENCE [LARGE SCALE GENOMIC DNA]</scope>
    <source>
        <strain evidence="2 3">NCTC13163</strain>
    </source>
</reference>
<dbReference type="Pfam" id="PF05076">
    <property type="entry name" value="SUFU"/>
    <property type="match status" value="1"/>
</dbReference>